<dbReference type="AlphaFoldDB" id="A0A3T0N1C5"/>
<dbReference type="Proteomes" id="UP000283063">
    <property type="component" value="Chromosome"/>
</dbReference>
<sequence length="219" mass="23420">MATSAAVLEDGSLISRLDGQLLRIEQALALVSGLAVFSLMVLAVVSVGGRNAFNAPLPGYVDWIEQAMPLIAFMGISYVQRDGAHIRMDIVVAALKGRALWLFELISVLLILLLMVALVWGSWSHFGRSFDFAAPLWSRDSSIDISLPIWPAKLLVPVAFSVLSLRLMLQVWGYGRALILGLKHPVAVPLIQSAAAQAAAEAEQLSGADNGTANSGTED</sequence>
<evidence type="ECO:0000256" key="1">
    <source>
        <dbReference type="ARBA" id="ARBA00004429"/>
    </source>
</evidence>
<dbReference type="InterPro" id="IPR055348">
    <property type="entry name" value="DctQ"/>
</dbReference>
<comment type="function">
    <text evidence="9">Part of the tripartite ATP-independent periplasmic (TRAP) transport system.</text>
</comment>
<keyword evidence="7 9" id="KW-0472">Membrane</keyword>
<evidence type="ECO:0000256" key="2">
    <source>
        <dbReference type="ARBA" id="ARBA00022448"/>
    </source>
</evidence>
<keyword evidence="4 9" id="KW-0997">Cell inner membrane</keyword>
<evidence type="ECO:0000313" key="11">
    <source>
        <dbReference type="EMBL" id="AZV77815.1"/>
    </source>
</evidence>
<evidence type="ECO:0000256" key="5">
    <source>
        <dbReference type="ARBA" id="ARBA00022692"/>
    </source>
</evidence>
<evidence type="ECO:0000256" key="6">
    <source>
        <dbReference type="ARBA" id="ARBA00022989"/>
    </source>
</evidence>
<feature type="transmembrane region" description="Helical" evidence="9">
    <location>
        <begin position="100"/>
        <end position="123"/>
    </location>
</feature>
<evidence type="ECO:0000256" key="4">
    <source>
        <dbReference type="ARBA" id="ARBA00022519"/>
    </source>
</evidence>
<evidence type="ECO:0000256" key="3">
    <source>
        <dbReference type="ARBA" id="ARBA00022475"/>
    </source>
</evidence>
<feature type="transmembrane region" description="Helical" evidence="9">
    <location>
        <begin position="27"/>
        <end position="48"/>
    </location>
</feature>
<dbReference type="Pfam" id="PF04290">
    <property type="entry name" value="DctQ"/>
    <property type="match status" value="1"/>
</dbReference>
<evidence type="ECO:0000256" key="7">
    <source>
        <dbReference type="ARBA" id="ARBA00023136"/>
    </source>
</evidence>
<accession>A0A3T0N1C5</accession>
<dbReference type="KEGG" id="sedi:EBB79_07835"/>
<keyword evidence="2 9" id="KW-0813">Transport</keyword>
<comment type="similarity">
    <text evidence="8 9">Belongs to the TRAP transporter small permease family.</text>
</comment>
<dbReference type="PANTHER" id="PTHR35011">
    <property type="entry name" value="2,3-DIKETO-L-GULONATE TRAP TRANSPORTER SMALL PERMEASE PROTEIN YIAM"/>
    <property type="match status" value="1"/>
</dbReference>
<keyword evidence="6 9" id="KW-1133">Transmembrane helix</keyword>
<evidence type="ECO:0000259" key="10">
    <source>
        <dbReference type="Pfam" id="PF04290"/>
    </source>
</evidence>
<dbReference type="RefSeq" id="WP_127748375.1">
    <property type="nucleotide sequence ID" value="NZ_CP033219.1"/>
</dbReference>
<gene>
    <name evidence="11" type="ORF">EBB79_07835</name>
</gene>
<dbReference type="GO" id="GO:0022857">
    <property type="term" value="F:transmembrane transporter activity"/>
    <property type="evidence" value="ECO:0007669"/>
    <property type="project" value="UniProtKB-UniRule"/>
</dbReference>
<comment type="subcellular location">
    <subcellularLocation>
        <location evidence="1 9">Cell inner membrane</location>
        <topology evidence="1 9">Multi-pass membrane protein</topology>
    </subcellularLocation>
</comment>
<proteinExistence type="inferred from homology"/>
<comment type="subunit">
    <text evidence="9">The complex comprises the extracytoplasmic solute receptor protein and the two transmembrane proteins.</text>
</comment>
<evidence type="ECO:0000256" key="8">
    <source>
        <dbReference type="ARBA" id="ARBA00038436"/>
    </source>
</evidence>
<evidence type="ECO:0000313" key="12">
    <source>
        <dbReference type="Proteomes" id="UP000283063"/>
    </source>
</evidence>
<dbReference type="GO" id="GO:0005886">
    <property type="term" value="C:plasma membrane"/>
    <property type="evidence" value="ECO:0007669"/>
    <property type="project" value="UniProtKB-SubCell"/>
</dbReference>
<feature type="transmembrane region" description="Helical" evidence="9">
    <location>
        <begin position="154"/>
        <end position="174"/>
    </location>
</feature>
<reference evidence="11 12" key="1">
    <citation type="submission" date="2018-10" db="EMBL/GenBank/DDBJ databases">
        <title>Parasedimentitalea marina sp. nov., a psychrophilic bacterium isolated from deep seawater of the New Britain Trench.</title>
        <authorList>
            <person name="Cao J."/>
        </authorList>
    </citation>
    <scope>NUCLEOTIDE SEQUENCE [LARGE SCALE GENOMIC DNA]</scope>
    <source>
        <strain evidence="11 12">W43</strain>
    </source>
</reference>
<dbReference type="InterPro" id="IPR007387">
    <property type="entry name" value="TRAP_DctQ"/>
</dbReference>
<feature type="domain" description="Tripartite ATP-independent periplasmic transporters DctQ component" evidence="10">
    <location>
        <begin position="39"/>
        <end position="172"/>
    </location>
</feature>
<keyword evidence="5 9" id="KW-0812">Transmembrane</keyword>
<feature type="transmembrane region" description="Helical" evidence="9">
    <location>
        <begin position="60"/>
        <end position="79"/>
    </location>
</feature>
<protein>
    <recommendedName>
        <fullName evidence="9">TRAP transporter small permease protein</fullName>
    </recommendedName>
</protein>
<organism evidence="11 12">
    <name type="scientific">Parasedimentitalea marina</name>
    <dbReference type="NCBI Taxonomy" id="2483033"/>
    <lineage>
        <taxon>Bacteria</taxon>
        <taxon>Pseudomonadati</taxon>
        <taxon>Pseudomonadota</taxon>
        <taxon>Alphaproteobacteria</taxon>
        <taxon>Rhodobacterales</taxon>
        <taxon>Paracoccaceae</taxon>
        <taxon>Parasedimentitalea</taxon>
    </lineage>
</organism>
<keyword evidence="12" id="KW-1185">Reference proteome</keyword>
<name>A0A3T0N1C5_9RHOB</name>
<dbReference type="EMBL" id="CP033219">
    <property type="protein sequence ID" value="AZV77815.1"/>
    <property type="molecule type" value="Genomic_DNA"/>
</dbReference>
<evidence type="ECO:0000256" key="9">
    <source>
        <dbReference type="RuleBase" id="RU369079"/>
    </source>
</evidence>
<dbReference type="OrthoDB" id="7843894at2"/>
<keyword evidence="3" id="KW-1003">Cell membrane</keyword>